<evidence type="ECO:0000256" key="2">
    <source>
        <dbReference type="ARBA" id="ARBA00023203"/>
    </source>
</evidence>
<reference evidence="4 5" key="1">
    <citation type="journal article" name="Sci. Rep.">
        <title>Genome-scale phylogenetic analyses confirm Olpidium as the closest living zoosporic fungus to the non-flagellated, terrestrial fungi.</title>
        <authorList>
            <person name="Chang Y."/>
            <person name="Rochon D."/>
            <person name="Sekimoto S."/>
            <person name="Wang Y."/>
            <person name="Chovatia M."/>
            <person name="Sandor L."/>
            <person name="Salamov A."/>
            <person name="Grigoriev I.V."/>
            <person name="Stajich J.E."/>
            <person name="Spatafora J.W."/>
        </authorList>
    </citation>
    <scope>NUCLEOTIDE SEQUENCE [LARGE SCALE GENOMIC DNA]</scope>
    <source>
        <strain evidence="4">S191</strain>
    </source>
</reference>
<evidence type="ECO:0000313" key="4">
    <source>
        <dbReference type="EMBL" id="KAG5456603.1"/>
    </source>
</evidence>
<gene>
    <name evidence="4" type="ORF">BJ554DRAFT_3615</name>
</gene>
<dbReference type="EMBL" id="JAEFCI010011473">
    <property type="protein sequence ID" value="KAG5456603.1"/>
    <property type="molecule type" value="Genomic_DNA"/>
</dbReference>
<sequence>MQIFDECKGGPHHIHRSFLLAFSSIRLCTSPTPRFPPCVTPFIFFVFADGLLLSKLINDSVADTIDERVLNKGPKLSKFQMTENNNVVINSAKAVGCNVVNIGSSDLIEGREHLILGLIWQIIKIGLLAKIDIKFCPELYRLLDKGETIEDLTKLPPDQVLLRWRRDCRKIWNVFWVRIWGQADRFSFSVSTKITQVLVNADKIGCRKYLNVRTLTEGNAKLNLAFVAHLFNTLPGLKPLSEQEKAALDEWLFSSEGDREARGELRLNFRRMKSGLSGRRSPSVGRHFSRQSNSRAPPKFAAFALWMNSLGVDPFLNNLFEDLRDGLVLLQAIDKVQPGAVDWKKVNKQTPITSKFKRVENCNYVIVLGKAMRFSLVGIGGTDIQDGNKKLTLGWSAVVRSFSQARRRTTFRFIKKNSPTSFPSFPTPPSPAVFWAALVWQLMRENIVQTLKLLSKNGKEVTDADMIEWANATVRAGGKSSTMASFKDPSLGNGTYFLDLLHGMRNGIVDYNLVTDGVGGKQTGAPTALHPAGRICPMYRPVLTVCPLPLLPLSPPPTPRLPPPAAAKIFSPEERAKLNAKYAISIARKMGATIFCLPEDIVEVKAKMNLTFVGALMAVSLRGGYES</sequence>
<dbReference type="InterPro" id="IPR039959">
    <property type="entry name" value="Fimbrin/Plastin"/>
</dbReference>
<proteinExistence type="predicted"/>
<dbReference type="PANTHER" id="PTHR19961:SF18">
    <property type="entry name" value="FI19014P1"/>
    <property type="match status" value="1"/>
</dbReference>
<feature type="domain" description="Calponin-homology (CH)" evidence="3">
    <location>
        <begin position="297"/>
        <end position="404"/>
    </location>
</feature>
<keyword evidence="5" id="KW-1185">Reference proteome</keyword>
<organism evidence="4 5">
    <name type="scientific">Olpidium bornovanus</name>
    <dbReference type="NCBI Taxonomy" id="278681"/>
    <lineage>
        <taxon>Eukaryota</taxon>
        <taxon>Fungi</taxon>
        <taxon>Fungi incertae sedis</taxon>
        <taxon>Olpidiomycota</taxon>
        <taxon>Olpidiomycotina</taxon>
        <taxon>Olpidiomycetes</taxon>
        <taxon>Olpidiales</taxon>
        <taxon>Olpidiaceae</taxon>
        <taxon>Olpidium</taxon>
    </lineage>
</organism>
<dbReference type="Gene3D" id="1.10.418.10">
    <property type="entry name" value="Calponin-like domain"/>
    <property type="match status" value="4"/>
</dbReference>
<dbReference type="GO" id="GO:0005884">
    <property type="term" value="C:actin filament"/>
    <property type="evidence" value="ECO:0007669"/>
    <property type="project" value="TreeGrafter"/>
</dbReference>
<keyword evidence="1" id="KW-0677">Repeat</keyword>
<dbReference type="AlphaFoldDB" id="A0A8H7ZP80"/>
<dbReference type="SUPFAM" id="SSF47576">
    <property type="entry name" value="Calponin-homology domain, CH-domain"/>
    <property type="match status" value="3"/>
</dbReference>
<dbReference type="PROSITE" id="PS50021">
    <property type="entry name" value="CH"/>
    <property type="match status" value="3"/>
</dbReference>
<keyword evidence="2" id="KW-0009">Actin-binding</keyword>
<dbReference type="GO" id="GO:0032432">
    <property type="term" value="C:actin filament bundle"/>
    <property type="evidence" value="ECO:0007669"/>
    <property type="project" value="TreeGrafter"/>
</dbReference>
<dbReference type="GO" id="GO:0051015">
    <property type="term" value="F:actin filament binding"/>
    <property type="evidence" value="ECO:0007669"/>
    <property type="project" value="InterPro"/>
</dbReference>
<accession>A0A8H7ZP80</accession>
<dbReference type="SMART" id="SM00033">
    <property type="entry name" value="CH"/>
    <property type="match status" value="3"/>
</dbReference>
<protein>
    <recommendedName>
        <fullName evidence="3">Calponin-homology (CH) domain-containing protein</fullName>
    </recommendedName>
</protein>
<dbReference type="InterPro" id="IPR001589">
    <property type="entry name" value="Actinin_actin-bd_CS"/>
</dbReference>
<feature type="domain" description="Calponin-homology (CH)" evidence="3">
    <location>
        <begin position="460"/>
        <end position="621"/>
    </location>
</feature>
<dbReference type="PROSITE" id="PS00020">
    <property type="entry name" value="ACTININ_2"/>
    <property type="match status" value="1"/>
</dbReference>
<dbReference type="Pfam" id="PF00307">
    <property type="entry name" value="CH"/>
    <property type="match status" value="3"/>
</dbReference>
<dbReference type="InterPro" id="IPR001715">
    <property type="entry name" value="CH_dom"/>
</dbReference>
<dbReference type="InterPro" id="IPR036872">
    <property type="entry name" value="CH_dom_sf"/>
</dbReference>
<dbReference type="Proteomes" id="UP000673691">
    <property type="component" value="Unassembled WGS sequence"/>
</dbReference>
<comment type="caution">
    <text evidence="4">The sequence shown here is derived from an EMBL/GenBank/DDBJ whole genome shotgun (WGS) entry which is preliminary data.</text>
</comment>
<evidence type="ECO:0000256" key="1">
    <source>
        <dbReference type="ARBA" id="ARBA00022737"/>
    </source>
</evidence>
<evidence type="ECO:0000259" key="3">
    <source>
        <dbReference type="PROSITE" id="PS50021"/>
    </source>
</evidence>
<dbReference type="GO" id="GO:0005737">
    <property type="term" value="C:cytoplasm"/>
    <property type="evidence" value="ECO:0007669"/>
    <property type="project" value="TreeGrafter"/>
</dbReference>
<dbReference type="OrthoDB" id="431378at2759"/>
<evidence type="ECO:0000313" key="5">
    <source>
        <dbReference type="Proteomes" id="UP000673691"/>
    </source>
</evidence>
<feature type="domain" description="Calponin-homology (CH)" evidence="3">
    <location>
        <begin position="13"/>
        <end position="127"/>
    </location>
</feature>
<name>A0A8H7ZP80_9FUNG</name>
<dbReference type="PANTHER" id="PTHR19961">
    <property type="entry name" value="FIMBRIN/PLASTIN"/>
    <property type="match status" value="1"/>
</dbReference>
<dbReference type="GO" id="GO:0051017">
    <property type="term" value="P:actin filament bundle assembly"/>
    <property type="evidence" value="ECO:0007669"/>
    <property type="project" value="InterPro"/>
</dbReference>
<dbReference type="GO" id="GO:0051639">
    <property type="term" value="P:actin filament network formation"/>
    <property type="evidence" value="ECO:0007669"/>
    <property type="project" value="TreeGrafter"/>
</dbReference>